<dbReference type="InterPro" id="IPR013123">
    <property type="entry name" value="SpoU_subst-bd"/>
</dbReference>
<proteinExistence type="inferred from homology"/>
<dbReference type="InterPro" id="IPR029026">
    <property type="entry name" value="tRNA_m1G_MTases_N"/>
</dbReference>
<dbReference type="SUPFAM" id="SSF55315">
    <property type="entry name" value="L30e-like"/>
    <property type="match status" value="1"/>
</dbReference>
<protein>
    <submittedName>
        <fullName evidence="6">23S rRNA (Guanosine(2251)-2'-O)-methyltransferase RlmB</fullName>
    </submittedName>
</protein>
<dbReference type="InterPro" id="IPR029028">
    <property type="entry name" value="Alpha/beta_knot_MTases"/>
</dbReference>
<feature type="compositionally biased region" description="Low complexity" evidence="4">
    <location>
        <begin position="48"/>
        <end position="64"/>
    </location>
</feature>
<evidence type="ECO:0000256" key="4">
    <source>
        <dbReference type="SAM" id="MobiDB-lite"/>
    </source>
</evidence>
<dbReference type="InterPro" id="IPR029064">
    <property type="entry name" value="Ribosomal_eL30-like_sf"/>
</dbReference>
<keyword evidence="3" id="KW-0808">Transferase</keyword>
<dbReference type="Gene3D" id="3.40.1280.10">
    <property type="match status" value="1"/>
</dbReference>
<dbReference type="EMBL" id="CP090958">
    <property type="protein sequence ID" value="WGW12563.1"/>
    <property type="molecule type" value="Genomic_DNA"/>
</dbReference>
<evidence type="ECO:0000256" key="1">
    <source>
        <dbReference type="ARBA" id="ARBA00007228"/>
    </source>
</evidence>
<dbReference type="InterPro" id="IPR004441">
    <property type="entry name" value="rRNA_MeTrfase_TrmH"/>
</dbReference>
<dbReference type="Pfam" id="PF08032">
    <property type="entry name" value="SpoU_sub_bind"/>
    <property type="match status" value="1"/>
</dbReference>
<dbReference type="PANTHER" id="PTHR46429:SF1">
    <property type="entry name" value="23S RRNA (GUANOSINE-2'-O-)-METHYLTRANSFERASE RLMB"/>
    <property type="match status" value="1"/>
</dbReference>
<dbReference type="NCBIfam" id="TIGR00186">
    <property type="entry name" value="rRNA_methyl_3"/>
    <property type="match status" value="1"/>
</dbReference>
<accession>A0ABY8QUA1</accession>
<evidence type="ECO:0000256" key="2">
    <source>
        <dbReference type="ARBA" id="ARBA00022603"/>
    </source>
</evidence>
<dbReference type="Proteomes" id="UP001209083">
    <property type="component" value="Chromosome"/>
</dbReference>
<keyword evidence="7" id="KW-1185">Reference proteome</keyword>
<dbReference type="SUPFAM" id="SSF75217">
    <property type="entry name" value="alpha/beta knot"/>
    <property type="match status" value="1"/>
</dbReference>
<dbReference type="SMART" id="SM00967">
    <property type="entry name" value="SpoU_sub_bind"/>
    <property type="match status" value="1"/>
</dbReference>
<keyword evidence="2" id="KW-0489">Methyltransferase</keyword>
<dbReference type="RefSeq" id="WP_349639366.1">
    <property type="nucleotide sequence ID" value="NZ_CP090958.1"/>
</dbReference>
<name>A0ABY8QUA1_9MICO</name>
<dbReference type="Pfam" id="PF00588">
    <property type="entry name" value="SpoU_methylase"/>
    <property type="match status" value="1"/>
</dbReference>
<sequence length="329" mass="34054">MPKKPRPGAVRKSKKGPKVGTGGHSRKSLEGRGPTPKAVDREYHPAGKRAAAAAKSAGKTTGKPGARDTRRPGPGGSRGSRKTTSVEVVAGRNAVVEALREGIPATALYVAHQIDADDRVKEAISIAGAKGIALLEASKIDLDRLTDGYFHQGLALQVPAYKYAHPEDLVARALKAGEVPLIVALDGITDPRNLGAIIRSTAAFGGHGVVVPERRAASVTASAWKTSAGAAARIPVAKAANLTRTLQAYKSQGLFVLGLDMAGDVELPSLELGREPVVIVVGSEGKGLGRLVRETCDQIVSIPIAATTESLNAGIAAGVTLYEVARSRA</sequence>
<organism evidence="6 7">
    <name type="scientific">Saxibacter everestensis</name>
    <dbReference type="NCBI Taxonomy" id="2909229"/>
    <lineage>
        <taxon>Bacteria</taxon>
        <taxon>Bacillati</taxon>
        <taxon>Actinomycetota</taxon>
        <taxon>Actinomycetes</taxon>
        <taxon>Micrococcales</taxon>
        <taxon>Brevibacteriaceae</taxon>
        <taxon>Saxibacter</taxon>
    </lineage>
</organism>
<dbReference type="InterPro" id="IPR001537">
    <property type="entry name" value="SpoU_MeTrfase"/>
</dbReference>
<dbReference type="PANTHER" id="PTHR46429">
    <property type="entry name" value="23S RRNA (GUANOSINE-2'-O-)-METHYLTRANSFERASE RLMB"/>
    <property type="match status" value="1"/>
</dbReference>
<dbReference type="CDD" id="cd18103">
    <property type="entry name" value="SpoU-like_RlmB"/>
    <property type="match status" value="1"/>
</dbReference>
<evidence type="ECO:0000256" key="3">
    <source>
        <dbReference type="ARBA" id="ARBA00022679"/>
    </source>
</evidence>
<feature type="compositionally biased region" description="Basic residues" evidence="4">
    <location>
        <begin position="1"/>
        <end position="17"/>
    </location>
</feature>
<evidence type="ECO:0000313" key="6">
    <source>
        <dbReference type="EMBL" id="WGW12563.1"/>
    </source>
</evidence>
<evidence type="ECO:0000313" key="7">
    <source>
        <dbReference type="Proteomes" id="UP001209083"/>
    </source>
</evidence>
<evidence type="ECO:0000259" key="5">
    <source>
        <dbReference type="SMART" id="SM00967"/>
    </source>
</evidence>
<feature type="domain" description="RNA 2-O ribose methyltransferase substrate binding" evidence="5">
    <location>
        <begin position="88"/>
        <end position="164"/>
    </location>
</feature>
<gene>
    <name evidence="6" type="primary">rlmB</name>
    <name evidence="6" type="ORF">LWF01_01995</name>
</gene>
<reference evidence="6 7" key="1">
    <citation type="submission" date="2023-05" db="EMBL/GenBank/DDBJ databases">
        <title>Lithophilousrod everest ZFBP1038 complete genpme.</title>
        <authorList>
            <person name="Tian M."/>
        </authorList>
    </citation>
    <scope>NUCLEOTIDE SEQUENCE [LARGE SCALE GENOMIC DNA]</scope>
    <source>
        <strain evidence="6 7">ZFBP1038</strain>
    </source>
</reference>
<feature type="region of interest" description="Disordered" evidence="4">
    <location>
        <begin position="1"/>
        <end position="85"/>
    </location>
</feature>
<comment type="similarity">
    <text evidence="1">Belongs to the class IV-like SAM-binding methyltransferase superfamily. RNA methyltransferase TrmH family.</text>
</comment>
<dbReference type="Gene3D" id="3.30.1330.30">
    <property type="match status" value="1"/>
</dbReference>